<organism evidence="4 5">
    <name type="scientific">Prevotella lacticifex</name>
    <dbReference type="NCBI Taxonomy" id="2854755"/>
    <lineage>
        <taxon>Bacteria</taxon>
        <taxon>Pseudomonadati</taxon>
        <taxon>Bacteroidota</taxon>
        <taxon>Bacteroidia</taxon>
        <taxon>Bacteroidales</taxon>
        <taxon>Prevotellaceae</taxon>
        <taxon>Prevotella</taxon>
    </lineage>
</organism>
<dbReference type="Gene3D" id="3.40.830.10">
    <property type="entry name" value="LigB-like"/>
    <property type="match status" value="1"/>
</dbReference>
<evidence type="ECO:0000313" key="5">
    <source>
        <dbReference type="Proteomes" id="UP000825483"/>
    </source>
</evidence>
<dbReference type="InterPro" id="IPR002733">
    <property type="entry name" value="AMMECR1_domain"/>
</dbReference>
<evidence type="ECO:0000313" key="4">
    <source>
        <dbReference type="EMBL" id="GJG58124.1"/>
    </source>
</evidence>
<dbReference type="AlphaFoldDB" id="A0A9R1C8S3"/>
<dbReference type="SUPFAM" id="SSF143447">
    <property type="entry name" value="AMMECR1-like"/>
    <property type="match status" value="1"/>
</dbReference>
<dbReference type="NCBIfam" id="TIGR00296">
    <property type="entry name" value="TIGR00296 family protein"/>
    <property type="match status" value="1"/>
</dbReference>
<dbReference type="HAMAP" id="MF_00055">
    <property type="entry name" value="MEMO1"/>
    <property type="match status" value="1"/>
</dbReference>
<evidence type="ECO:0000256" key="1">
    <source>
        <dbReference type="ARBA" id="ARBA00006315"/>
    </source>
</evidence>
<dbReference type="InterPro" id="IPR027623">
    <property type="entry name" value="AmmeMemoSam_A"/>
</dbReference>
<dbReference type="Pfam" id="PF01875">
    <property type="entry name" value="Memo"/>
    <property type="match status" value="1"/>
</dbReference>
<evidence type="ECO:0000259" key="3">
    <source>
        <dbReference type="PROSITE" id="PS51112"/>
    </source>
</evidence>
<dbReference type="PANTHER" id="PTHR11060:SF0">
    <property type="entry name" value="PROTEIN MEMO1"/>
    <property type="match status" value="1"/>
</dbReference>
<comment type="similarity">
    <text evidence="1 2">Belongs to the MEMO1 family.</text>
</comment>
<keyword evidence="5" id="KW-1185">Reference proteome</keyword>
<dbReference type="EMBL" id="BPUB01000001">
    <property type="protein sequence ID" value="GJG58124.1"/>
    <property type="molecule type" value="Genomic_DNA"/>
</dbReference>
<dbReference type="NCBIfam" id="TIGR04336">
    <property type="entry name" value="AmmeMemoSam_B"/>
    <property type="match status" value="1"/>
</dbReference>
<dbReference type="InterPro" id="IPR027485">
    <property type="entry name" value="AMMECR1_N"/>
</dbReference>
<dbReference type="Gene3D" id="3.30.700.20">
    <property type="entry name" value="Hypothetical protein ph0010, domain 1"/>
    <property type="match status" value="1"/>
</dbReference>
<dbReference type="CDD" id="cd07361">
    <property type="entry name" value="MEMO_like"/>
    <property type="match status" value="1"/>
</dbReference>
<gene>
    <name evidence="4" type="ORF">PRLR5076_09750</name>
</gene>
<dbReference type="InterPro" id="IPR002737">
    <property type="entry name" value="MEMO1_fam"/>
</dbReference>
<dbReference type="PROSITE" id="PS51112">
    <property type="entry name" value="AMMECR1"/>
    <property type="match status" value="1"/>
</dbReference>
<feature type="domain" description="AMMECR1" evidence="3">
    <location>
        <begin position="311"/>
        <end position="486"/>
    </location>
</feature>
<sequence length="486" mass="53491">MAQNIRPAAVAGKFYDADRESLIRTVARCYKKAETMAPLSREERDGRTTVQAVVVPHAGYVFSGAVAAAAYLRLDPEVRYKRIFLLGPSHHVAFDGASVASAYSAYSTPLGNVDVDTATCMALQQTGAFGYVPAAHDREHCLEVQLPLLQYRMKNPAPIVPIIIGTQNSDRLMAIAKALQPYFTADNLFVISSDFSHYPSYDDALTVDSCTGHALETGSLENFQQAVEHNGNLGIRNLYTSACGQCAIAVMLAMAQQSGKTTLASDLHIKHIAYLNSGDSPYGGKKEVVGYHAFALFRDKRIQNDQAADDSDSFTLTANDKQQLKNLAWNAIAPARMHRPVTPTPVFESRVGVFVTLTEHGHLRGCIGHFGEDVPLGRLTEEMARAAAFEDPRFRPVTEDELSDIELEISVLTPLKRITDISQFDYGRQGIYIKKGGRSGTFLPQVAKEVNWTKEEFLGHCSQDKAGLGWDGWRTADLYTYEAIIF</sequence>
<dbReference type="InterPro" id="IPR023473">
    <property type="entry name" value="AMMECR1"/>
</dbReference>
<proteinExistence type="inferred from homology"/>
<dbReference type="GeneID" id="72469029"/>
<dbReference type="RefSeq" id="WP_223930249.1">
    <property type="nucleotide sequence ID" value="NZ_BPTU01000003.1"/>
</dbReference>
<reference evidence="4" key="1">
    <citation type="journal article" date="2022" name="Int. J. Syst. Evol. Microbiol.">
        <title>Prevotella lacticifex sp. nov., isolated from the rumen of cows.</title>
        <authorList>
            <person name="Shinkai T."/>
            <person name="Ikeyama N."/>
            <person name="Kumagai M."/>
            <person name="Ohmori H."/>
            <person name="Sakamoto M."/>
            <person name="Ohkuma M."/>
            <person name="Mitsumori M."/>
        </authorList>
    </citation>
    <scope>NUCLEOTIDE SEQUENCE</scope>
    <source>
        <strain evidence="4">R5076</strain>
    </source>
</reference>
<name>A0A9R1C8S3_9BACT</name>
<accession>A0A9R1C8S3</accession>
<protein>
    <recommendedName>
        <fullName evidence="2">MEMO1 family protein PRLR5076_09750</fullName>
    </recommendedName>
</protein>
<dbReference type="Proteomes" id="UP000825483">
    <property type="component" value="Unassembled WGS sequence"/>
</dbReference>
<dbReference type="InterPro" id="IPR036071">
    <property type="entry name" value="AMMECR1_dom_sf"/>
</dbReference>
<dbReference type="PANTHER" id="PTHR11060">
    <property type="entry name" value="PROTEIN MEMO1"/>
    <property type="match status" value="1"/>
</dbReference>
<dbReference type="Gene3D" id="3.30.1490.150">
    <property type="entry name" value="Hypothetical protein ph0010, domain 2"/>
    <property type="match status" value="1"/>
</dbReference>
<dbReference type="Pfam" id="PF01871">
    <property type="entry name" value="AMMECR1"/>
    <property type="match status" value="1"/>
</dbReference>
<dbReference type="NCBIfam" id="TIGR04335">
    <property type="entry name" value="AmmeMemoSam_A"/>
    <property type="match status" value="1"/>
</dbReference>
<comment type="caution">
    <text evidence="4">The sequence shown here is derived from an EMBL/GenBank/DDBJ whole genome shotgun (WGS) entry which is preliminary data.</text>
</comment>
<evidence type="ECO:0000256" key="2">
    <source>
        <dbReference type="HAMAP-Rule" id="MF_00055"/>
    </source>
</evidence>